<gene>
    <name evidence="20" type="ORF">FOB64_005630</name>
</gene>
<evidence type="ECO:0000256" key="4">
    <source>
        <dbReference type="ARBA" id="ARBA00017295"/>
    </source>
</evidence>
<dbReference type="PROSITE" id="PS50103">
    <property type="entry name" value="ZF_C3H1"/>
    <property type="match status" value="1"/>
</dbReference>
<proteinExistence type="inferred from homology"/>
<evidence type="ECO:0000256" key="9">
    <source>
        <dbReference type="ARBA" id="ARBA00022833"/>
    </source>
</evidence>
<dbReference type="EMBL" id="JABWAD010000061">
    <property type="protein sequence ID" value="KAF6062562.1"/>
    <property type="molecule type" value="Genomic_DNA"/>
</dbReference>
<keyword evidence="5" id="KW-0507">mRNA processing</keyword>
<evidence type="ECO:0000256" key="5">
    <source>
        <dbReference type="ARBA" id="ARBA00022664"/>
    </source>
</evidence>
<dbReference type="Gene3D" id="3.30.70.330">
    <property type="match status" value="1"/>
</dbReference>
<dbReference type="GO" id="GO:0008380">
    <property type="term" value="P:RNA splicing"/>
    <property type="evidence" value="ECO:0007669"/>
    <property type="project" value="UniProtKB-KW"/>
</dbReference>
<dbReference type="CDD" id="cd12360">
    <property type="entry name" value="RRM_cwf2"/>
    <property type="match status" value="1"/>
</dbReference>
<dbReference type="InterPro" id="IPR035979">
    <property type="entry name" value="RBD_domain_sf"/>
</dbReference>
<accession>A0A8H6BUP4</accession>
<keyword evidence="13" id="KW-0131">Cell cycle</keyword>
<evidence type="ECO:0000256" key="1">
    <source>
        <dbReference type="ARBA" id="ARBA00004123"/>
    </source>
</evidence>
<dbReference type="GO" id="GO:0071006">
    <property type="term" value="C:U2-type catalytic step 1 spliceosome"/>
    <property type="evidence" value="ECO:0007669"/>
    <property type="project" value="TreeGrafter"/>
</dbReference>
<dbReference type="InterPro" id="IPR036855">
    <property type="entry name" value="Znf_CCCH_sf"/>
</dbReference>
<evidence type="ECO:0000256" key="7">
    <source>
        <dbReference type="ARBA" id="ARBA00022728"/>
    </source>
</evidence>
<dbReference type="Pfam" id="PF00076">
    <property type="entry name" value="RRM_1"/>
    <property type="match status" value="1"/>
</dbReference>
<evidence type="ECO:0000256" key="14">
    <source>
        <dbReference type="ARBA" id="ARBA00025224"/>
    </source>
</evidence>
<feature type="compositionally biased region" description="Acidic residues" evidence="17">
    <location>
        <begin position="265"/>
        <end position="286"/>
    </location>
</feature>
<dbReference type="Proteomes" id="UP000536275">
    <property type="component" value="Unassembled WGS sequence"/>
</dbReference>
<feature type="region of interest" description="Disordered" evidence="17">
    <location>
        <begin position="246"/>
        <end position="325"/>
    </location>
</feature>
<comment type="similarity">
    <text evidence="2">Belongs to the RRM CWC2 family.</text>
</comment>
<dbReference type="InterPro" id="IPR000504">
    <property type="entry name" value="RRM_dom"/>
</dbReference>
<comment type="subunit">
    <text evidence="3">Associated with the spliceosome.</text>
</comment>
<dbReference type="Pfam" id="PF16131">
    <property type="entry name" value="Torus"/>
    <property type="match status" value="1"/>
</dbReference>
<evidence type="ECO:0000256" key="2">
    <source>
        <dbReference type="ARBA" id="ARBA00008024"/>
    </source>
</evidence>
<organism evidence="20 21">
    <name type="scientific">Candida albicans</name>
    <name type="common">Yeast</name>
    <dbReference type="NCBI Taxonomy" id="5476"/>
    <lineage>
        <taxon>Eukaryota</taxon>
        <taxon>Fungi</taxon>
        <taxon>Dikarya</taxon>
        <taxon>Ascomycota</taxon>
        <taxon>Saccharomycotina</taxon>
        <taxon>Pichiomycetes</taxon>
        <taxon>Debaryomycetaceae</taxon>
        <taxon>Candida/Lodderomyces clade</taxon>
        <taxon>Candida</taxon>
    </lineage>
</organism>
<dbReference type="GO" id="GO:0071007">
    <property type="term" value="C:U2-type catalytic step 2 spliceosome"/>
    <property type="evidence" value="ECO:0007669"/>
    <property type="project" value="TreeGrafter"/>
</dbReference>
<dbReference type="InterPro" id="IPR032297">
    <property type="entry name" value="Torus"/>
</dbReference>
<dbReference type="PANTHER" id="PTHR14089">
    <property type="entry name" value="PRE-MRNA-SPLICING FACTOR RBM22"/>
    <property type="match status" value="1"/>
</dbReference>
<feature type="zinc finger region" description="C3H1-type" evidence="16">
    <location>
        <begin position="78"/>
        <end position="105"/>
    </location>
</feature>
<evidence type="ECO:0000256" key="3">
    <source>
        <dbReference type="ARBA" id="ARBA00011524"/>
    </source>
</evidence>
<dbReference type="InterPro" id="IPR039171">
    <property type="entry name" value="Cwc2/Slt11"/>
</dbReference>
<keyword evidence="10 15" id="KW-0694">RNA-binding</keyword>
<dbReference type="GO" id="GO:0017070">
    <property type="term" value="F:U6 snRNA binding"/>
    <property type="evidence" value="ECO:0007669"/>
    <property type="project" value="TreeGrafter"/>
</dbReference>
<keyword evidence="11" id="KW-0508">mRNA splicing</keyword>
<dbReference type="GO" id="GO:0006397">
    <property type="term" value="P:mRNA processing"/>
    <property type="evidence" value="ECO:0007669"/>
    <property type="project" value="UniProtKB-KW"/>
</dbReference>
<protein>
    <recommendedName>
        <fullName evidence="4">Pre-mRNA-splicing factor CWC2</fullName>
    </recommendedName>
</protein>
<comment type="caution">
    <text evidence="20">The sequence shown here is derived from an EMBL/GenBank/DDBJ whole genome shotgun (WGS) entry which is preliminary data.</text>
</comment>
<dbReference type="AlphaFoldDB" id="A0A8H6BUP4"/>
<dbReference type="GO" id="GO:0036002">
    <property type="term" value="F:pre-mRNA binding"/>
    <property type="evidence" value="ECO:0007669"/>
    <property type="project" value="TreeGrafter"/>
</dbReference>
<dbReference type="PANTHER" id="PTHR14089:SF2">
    <property type="entry name" value="PRE-MRNA-SPLICING FACTOR CWC2"/>
    <property type="match status" value="1"/>
</dbReference>
<evidence type="ECO:0000256" key="16">
    <source>
        <dbReference type="PROSITE-ProRule" id="PRU00723"/>
    </source>
</evidence>
<dbReference type="GO" id="GO:0000974">
    <property type="term" value="C:Prp19 complex"/>
    <property type="evidence" value="ECO:0007669"/>
    <property type="project" value="TreeGrafter"/>
</dbReference>
<evidence type="ECO:0000256" key="11">
    <source>
        <dbReference type="ARBA" id="ARBA00023187"/>
    </source>
</evidence>
<feature type="domain" description="RRM" evidence="18">
    <location>
        <begin position="141"/>
        <end position="217"/>
    </location>
</feature>
<dbReference type="SUPFAM" id="SSF90229">
    <property type="entry name" value="CCCH zinc finger"/>
    <property type="match status" value="1"/>
</dbReference>
<keyword evidence="9 16" id="KW-0862">Zinc</keyword>
<comment type="function">
    <text evidence="14">Involved in the first step of pre-mRNA splicing. Required for cell growth and cell cycle control. Plays a role in the levels of the U1, U4, U5 and U6 snRNAs and the maintenance of the U4/U6 snRNA complex. May provide the link between the 'nineteen complex' NTC spliceosome protein complex and the spliceosome through the U6 snRNA. Associates predominantly with U6 snRNAs in assembled active spliceosomes. Binds directly to the internal stem-loop (ISL) domain of the U6 snRNA and to the pre-mRNA intron near the 5' splice site during the activation and catalytic phases of the spliceosome cycle.</text>
</comment>
<comment type="subcellular location">
    <subcellularLocation>
        <location evidence="1">Nucleus</location>
    </subcellularLocation>
</comment>
<evidence type="ECO:0000256" key="13">
    <source>
        <dbReference type="ARBA" id="ARBA00023306"/>
    </source>
</evidence>
<evidence type="ECO:0000256" key="12">
    <source>
        <dbReference type="ARBA" id="ARBA00023242"/>
    </source>
</evidence>
<dbReference type="InterPro" id="IPR034181">
    <property type="entry name" value="Cwc2_RRM"/>
</dbReference>
<feature type="compositionally biased region" description="Polar residues" evidence="17">
    <location>
        <begin position="290"/>
        <end position="317"/>
    </location>
</feature>
<dbReference type="InterPro" id="IPR000571">
    <property type="entry name" value="Znf_CCCH"/>
</dbReference>
<keyword evidence="8 16" id="KW-0863">Zinc-finger</keyword>
<dbReference type="SUPFAM" id="SSF54928">
    <property type="entry name" value="RNA-binding domain, RBD"/>
    <property type="match status" value="1"/>
</dbReference>
<dbReference type="PROSITE" id="PS50102">
    <property type="entry name" value="RRM"/>
    <property type="match status" value="1"/>
</dbReference>
<keyword evidence="12" id="KW-0539">Nucleus</keyword>
<evidence type="ECO:0000259" key="19">
    <source>
        <dbReference type="PROSITE" id="PS50103"/>
    </source>
</evidence>
<dbReference type="SMR" id="A0A8H6BUP4"/>
<evidence type="ECO:0000256" key="6">
    <source>
        <dbReference type="ARBA" id="ARBA00022723"/>
    </source>
</evidence>
<evidence type="ECO:0000256" key="10">
    <source>
        <dbReference type="ARBA" id="ARBA00022884"/>
    </source>
</evidence>
<dbReference type="OMA" id="WYNKWSQ"/>
<name>A0A8H6BUP4_CANAX</name>
<dbReference type="GO" id="GO:0008270">
    <property type="term" value="F:zinc ion binding"/>
    <property type="evidence" value="ECO:0007669"/>
    <property type="project" value="UniProtKB-KW"/>
</dbReference>
<feature type="domain" description="C3H1-type" evidence="19">
    <location>
        <begin position="78"/>
        <end position="105"/>
    </location>
</feature>
<keyword evidence="7" id="KW-0747">Spliceosome</keyword>
<evidence type="ECO:0000313" key="21">
    <source>
        <dbReference type="Proteomes" id="UP000536275"/>
    </source>
</evidence>
<sequence length="363" mass="41272">MSRKVSISSLTLSEPMTKPARVQVNPEDIDDLDKTQQVNNHQYNIWYSKSLSDANNKSTTKSKYRVRISTDQGFTKANKNTHICLFFSRGCCYLGSKCQYFHRLPKESDNFKPTQDCFGRDKTANYRDDMDGVGSLNKVNCTLYVGGIHIKPNTEQLLVKNFQEFGTVEKVRVLQGKGCAFVTMKTENQAQFAKEAMQSQSLVEGSNEVLYVRWANEDKNPAAQKQEKKRQQELAYDTVKQLLEQESNKKPRLENGAVNRIETINIDDESEDEGAVEDDEADDDIEETRVNSLSAGVKKNVSTHQANGTPESSSTSDENDHNTILRNSLLKDISRLKKKMVYKREEPYLTNLLVDYSSDEDDD</sequence>
<evidence type="ECO:0000313" key="20">
    <source>
        <dbReference type="EMBL" id="KAF6062562.1"/>
    </source>
</evidence>
<evidence type="ECO:0000256" key="17">
    <source>
        <dbReference type="SAM" id="MobiDB-lite"/>
    </source>
</evidence>
<reference evidence="20 21" key="1">
    <citation type="submission" date="2020-03" db="EMBL/GenBank/DDBJ databases">
        <title>FDA dAtabase for Regulatory Grade micrObial Sequences (FDA-ARGOS): Supporting development and validation of Infectious Disease Dx tests.</title>
        <authorList>
            <person name="Campos J."/>
            <person name="Goldberg B."/>
            <person name="Tallon L."/>
            <person name="Sadzewicz L."/>
            <person name="Vavikolanu K."/>
            <person name="Mehta A."/>
            <person name="Aluvathingal J."/>
            <person name="Nadendla S."/>
            <person name="Nandy P."/>
            <person name="Geyer C."/>
            <person name="Yan Y."/>
            <person name="Sichtig H."/>
        </authorList>
    </citation>
    <scope>NUCLEOTIDE SEQUENCE [LARGE SCALE GENOMIC DNA]</scope>
    <source>
        <strain evidence="20 21">FDAARGOS_656</strain>
    </source>
</reference>
<evidence type="ECO:0000256" key="8">
    <source>
        <dbReference type="ARBA" id="ARBA00022771"/>
    </source>
</evidence>
<evidence type="ECO:0000259" key="18">
    <source>
        <dbReference type="PROSITE" id="PS50102"/>
    </source>
</evidence>
<dbReference type="InterPro" id="IPR012677">
    <property type="entry name" value="Nucleotide-bd_a/b_plait_sf"/>
</dbReference>
<keyword evidence="6 16" id="KW-0479">Metal-binding</keyword>
<evidence type="ECO:0000256" key="15">
    <source>
        <dbReference type="PROSITE-ProRule" id="PRU00176"/>
    </source>
</evidence>
<dbReference type="SMART" id="SM00360">
    <property type="entry name" value="RRM"/>
    <property type="match status" value="1"/>
</dbReference>